<dbReference type="InterPro" id="IPR010038">
    <property type="entry name" value="MoaD_arc-typ"/>
</dbReference>
<dbReference type="InterPro" id="IPR012675">
    <property type="entry name" value="Beta-grasp_dom_sf"/>
</dbReference>
<dbReference type="Gene3D" id="3.10.20.30">
    <property type="match status" value="1"/>
</dbReference>
<dbReference type="NCBIfam" id="TIGR01687">
    <property type="entry name" value="moaD_arch"/>
    <property type="match status" value="1"/>
</dbReference>
<organism evidence="2">
    <name type="scientific">marine metagenome</name>
    <dbReference type="NCBI Taxonomy" id="408172"/>
    <lineage>
        <taxon>unclassified sequences</taxon>
        <taxon>metagenomes</taxon>
        <taxon>ecological metagenomes</taxon>
    </lineage>
</organism>
<dbReference type="InterPro" id="IPR003749">
    <property type="entry name" value="ThiS/MoaD-like"/>
</dbReference>
<dbReference type="SUPFAM" id="SSF54285">
    <property type="entry name" value="MoaD/ThiS"/>
    <property type="match status" value="1"/>
</dbReference>
<evidence type="ECO:0008006" key="3">
    <source>
        <dbReference type="Google" id="ProtNLM"/>
    </source>
</evidence>
<feature type="region of interest" description="Disordered" evidence="1">
    <location>
        <begin position="61"/>
        <end position="80"/>
    </location>
</feature>
<dbReference type="InterPro" id="IPR016155">
    <property type="entry name" value="Mopterin_synth/thiamin_S_b"/>
</dbReference>
<accession>A0A382TLF0</accession>
<dbReference type="CDD" id="cd00754">
    <property type="entry name" value="Ubl_MoaD"/>
    <property type="match status" value="1"/>
</dbReference>
<evidence type="ECO:0000256" key="1">
    <source>
        <dbReference type="SAM" id="MobiDB-lite"/>
    </source>
</evidence>
<sequence>MAVVTLRLFASAREAAGTSTALYDASTVSELLSIAENEFGNEFSQVLTISRVWLNGDPVEGDSQISNGDEVAVLPPVSGG</sequence>
<dbReference type="Pfam" id="PF02597">
    <property type="entry name" value="ThiS"/>
    <property type="match status" value="1"/>
</dbReference>
<gene>
    <name evidence="2" type="ORF">METZ01_LOCUS375122</name>
</gene>
<proteinExistence type="predicted"/>
<protein>
    <recommendedName>
        <fullName evidence="3">Molybdopterin synthase sulfur carrier subunit</fullName>
    </recommendedName>
</protein>
<evidence type="ECO:0000313" key="2">
    <source>
        <dbReference type="EMBL" id="SVD22268.1"/>
    </source>
</evidence>
<reference evidence="2" key="1">
    <citation type="submission" date="2018-05" db="EMBL/GenBank/DDBJ databases">
        <authorList>
            <person name="Lanie J.A."/>
            <person name="Ng W.-L."/>
            <person name="Kazmierczak K.M."/>
            <person name="Andrzejewski T.M."/>
            <person name="Davidsen T.M."/>
            <person name="Wayne K.J."/>
            <person name="Tettelin H."/>
            <person name="Glass J.I."/>
            <person name="Rusch D."/>
            <person name="Podicherti R."/>
            <person name="Tsui H.-C.T."/>
            <person name="Winkler M.E."/>
        </authorList>
    </citation>
    <scope>NUCLEOTIDE SEQUENCE</scope>
</reference>
<dbReference type="AlphaFoldDB" id="A0A382TLF0"/>
<name>A0A382TLF0_9ZZZZ</name>
<dbReference type="EMBL" id="UINC01137120">
    <property type="protein sequence ID" value="SVD22268.1"/>
    <property type="molecule type" value="Genomic_DNA"/>
</dbReference>